<dbReference type="Gene3D" id="1.10.150.240">
    <property type="entry name" value="Putative phosphatase, domain 2"/>
    <property type="match status" value="1"/>
</dbReference>
<dbReference type="InterPro" id="IPR023214">
    <property type="entry name" value="HAD_sf"/>
</dbReference>
<dbReference type="InterPro" id="IPR036412">
    <property type="entry name" value="HAD-like_sf"/>
</dbReference>
<dbReference type="SUPFAM" id="SSF56784">
    <property type="entry name" value="HAD-like"/>
    <property type="match status" value="1"/>
</dbReference>
<dbReference type="RefSeq" id="WP_087359078.1">
    <property type="nucleotide sequence ID" value="NZ_AP031415.1"/>
</dbReference>
<dbReference type="AlphaFoldDB" id="A0A1Y4STS5"/>
<dbReference type="GO" id="GO:0008253">
    <property type="term" value="F:5'-nucleotidase activity"/>
    <property type="evidence" value="ECO:0007669"/>
    <property type="project" value="InterPro"/>
</dbReference>
<reference evidence="1 2" key="1">
    <citation type="journal article" date="2018" name="BMC Genomics">
        <title>Whole genome sequencing and function prediction of 133 gut anaerobes isolated from chicken caecum in pure cultures.</title>
        <authorList>
            <person name="Medvecky M."/>
            <person name="Cejkova D."/>
            <person name="Polansky O."/>
            <person name="Karasova D."/>
            <person name="Kubasova T."/>
            <person name="Cizek A."/>
            <person name="Rychlik I."/>
        </authorList>
    </citation>
    <scope>NUCLEOTIDE SEQUENCE [LARGE SCALE GENOMIC DNA]</scope>
    <source>
        <strain evidence="1 2">An13</strain>
    </source>
</reference>
<dbReference type="Proteomes" id="UP000195305">
    <property type="component" value="Unassembled WGS sequence"/>
</dbReference>
<sequence length="228" mass="26987">MNKYKYLLFDVDGTLLDFDKAEQQALKNTFQNHHILLTDELLQRYETINKQLWKDFEKGLIDKKTVVYTRFVQLFQEFHIHQDGIAFEDDYQKALGEGYFLLPHAKEILETLYQKYPLYVVTNGVSKTQYSRLRGTHIDQYFQDIFVSEDIGYQKPAKEYFDCCFHKIEDIKLDQTLIIGDSLSSDIQGGINAGIDTCWYNPQHLKKPQDMNITYEIHDLRELFQICN</sequence>
<accession>A0A1Y4STS5</accession>
<dbReference type="InterPro" id="IPR023198">
    <property type="entry name" value="PGP-like_dom2"/>
</dbReference>
<name>A0A1Y4STS5_9FIRM</name>
<gene>
    <name evidence="1" type="ORF">B5E75_10705</name>
</gene>
<keyword evidence="2" id="KW-1185">Reference proteome</keyword>
<dbReference type="PANTHER" id="PTHR47478">
    <property type="match status" value="1"/>
</dbReference>
<dbReference type="InterPro" id="IPR006439">
    <property type="entry name" value="HAD-SF_hydro_IA"/>
</dbReference>
<dbReference type="InterPro" id="IPR052550">
    <property type="entry name" value="Pyrimidine_5'-ntase_YjjG"/>
</dbReference>
<evidence type="ECO:0000313" key="2">
    <source>
        <dbReference type="Proteomes" id="UP000195305"/>
    </source>
</evidence>
<dbReference type="InterPro" id="IPR041492">
    <property type="entry name" value="HAD_2"/>
</dbReference>
<dbReference type="NCBIfam" id="TIGR02254">
    <property type="entry name" value="YjjG_YfnB"/>
    <property type="match status" value="1"/>
</dbReference>
<dbReference type="PANTHER" id="PTHR47478:SF1">
    <property type="entry name" value="PYRIMIDINE 5'-NUCLEOTIDASE YJJG"/>
    <property type="match status" value="1"/>
</dbReference>
<dbReference type="SFLD" id="SFLDG01129">
    <property type="entry name" value="C1.5:_HAD__Beta-PGM__Phosphata"/>
    <property type="match status" value="1"/>
</dbReference>
<dbReference type="EMBL" id="NFLJ01000033">
    <property type="protein sequence ID" value="OUQ33287.1"/>
    <property type="molecule type" value="Genomic_DNA"/>
</dbReference>
<dbReference type="Pfam" id="PF13419">
    <property type="entry name" value="HAD_2"/>
    <property type="match status" value="1"/>
</dbReference>
<dbReference type="NCBIfam" id="TIGR01549">
    <property type="entry name" value="HAD-SF-IA-v1"/>
    <property type="match status" value="1"/>
</dbReference>
<dbReference type="InterPro" id="IPR011951">
    <property type="entry name" value="HAD-SF_hydro_IA_YjjG/PynA"/>
</dbReference>
<dbReference type="CDD" id="cd04305">
    <property type="entry name" value="HAD_Neu5Ac-Pase_like"/>
    <property type="match status" value="1"/>
</dbReference>
<dbReference type="OrthoDB" id="9802350at2"/>
<protein>
    <submittedName>
        <fullName evidence="1">Noncanonical pyrimidine nucleotidase, YjjG family</fullName>
    </submittedName>
</protein>
<comment type="caution">
    <text evidence="1">The sequence shown here is derived from an EMBL/GenBank/DDBJ whole genome shotgun (WGS) entry which is preliminary data.</text>
</comment>
<dbReference type="Gene3D" id="3.40.50.1000">
    <property type="entry name" value="HAD superfamily/HAD-like"/>
    <property type="match status" value="1"/>
</dbReference>
<proteinExistence type="predicted"/>
<organism evidence="1 2">
    <name type="scientific">Massilimicrobiota timonensis</name>
    <dbReference type="NCBI Taxonomy" id="1776392"/>
    <lineage>
        <taxon>Bacteria</taxon>
        <taxon>Bacillati</taxon>
        <taxon>Bacillota</taxon>
        <taxon>Erysipelotrichia</taxon>
        <taxon>Erysipelotrichales</taxon>
        <taxon>Erysipelotrichaceae</taxon>
        <taxon>Massilimicrobiota</taxon>
    </lineage>
</organism>
<dbReference type="SFLD" id="SFLDG01135">
    <property type="entry name" value="C1.5.6:_HAD__Beta-PGM__Phospha"/>
    <property type="match status" value="1"/>
</dbReference>
<evidence type="ECO:0000313" key="1">
    <source>
        <dbReference type="EMBL" id="OUQ33287.1"/>
    </source>
</evidence>
<dbReference type="SFLD" id="SFLDS00003">
    <property type="entry name" value="Haloacid_Dehalogenase"/>
    <property type="match status" value="1"/>
</dbReference>